<evidence type="ECO:0000313" key="2">
    <source>
        <dbReference type="Proteomes" id="UP000585474"/>
    </source>
</evidence>
<protein>
    <submittedName>
        <fullName evidence="1">F-box/RNI-like superfamily protein</fullName>
    </submittedName>
</protein>
<name>A0A7J0EI16_9ERIC</name>
<accession>A0A7J0EI16</accession>
<dbReference type="OrthoDB" id="1673049at2759"/>
<sequence length="94" mass="10266">MYSLAHSRVKNKREMLKSMKNRYEDEGLMNLNVSQCTALTAPAVQAVCDSFPTLHTCPGRHSLVISGCLNLTSVRCACAIQAHRAASAFPHPAH</sequence>
<organism evidence="1 2">
    <name type="scientific">Actinidia rufa</name>
    <dbReference type="NCBI Taxonomy" id="165716"/>
    <lineage>
        <taxon>Eukaryota</taxon>
        <taxon>Viridiplantae</taxon>
        <taxon>Streptophyta</taxon>
        <taxon>Embryophyta</taxon>
        <taxon>Tracheophyta</taxon>
        <taxon>Spermatophyta</taxon>
        <taxon>Magnoliopsida</taxon>
        <taxon>eudicotyledons</taxon>
        <taxon>Gunneridae</taxon>
        <taxon>Pentapetalae</taxon>
        <taxon>asterids</taxon>
        <taxon>Ericales</taxon>
        <taxon>Actinidiaceae</taxon>
        <taxon>Actinidia</taxon>
    </lineage>
</organism>
<evidence type="ECO:0000313" key="1">
    <source>
        <dbReference type="EMBL" id="GFY85539.1"/>
    </source>
</evidence>
<dbReference type="EMBL" id="BJWL01000004">
    <property type="protein sequence ID" value="GFY85539.1"/>
    <property type="molecule type" value="Genomic_DNA"/>
</dbReference>
<reference evidence="1 2" key="1">
    <citation type="submission" date="2019-07" db="EMBL/GenBank/DDBJ databases">
        <title>De Novo Assembly of kiwifruit Actinidia rufa.</title>
        <authorList>
            <person name="Sugita-Konishi S."/>
            <person name="Sato K."/>
            <person name="Mori E."/>
            <person name="Abe Y."/>
            <person name="Kisaki G."/>
            <person name="Hamano K."/>
            <person name="Suezawa K."/>
            <person name="Otani M."/>
            <person name="Fukuda T."/>
            <person name="Manabe T."/>
            <person name="Gomi K."/>
            <person name="Tabuchi M."/>
            <person name="Akimitsu K."/>
            <person name="Kataoka I."/>
        </authorList>
    </citation>
    <scope>NUCLEOTIDE SEQUENCE [LARGE SCALE GENOMIC DNA]</scope>
    <source>
        <strain evidence="2">cv. Fuchu</strain>
    </source>
</reference>
<proteinExistence type="predicted"/>
<comment type="caution">
    <text evidence="1">The sequence shown here is derived from an EMBL/GenBank/DDBJ whole genome shotgun (WGS) entry which is preliminary data.</text>
</comment>
<dbReference type="AlphaFoldDB" id="A0A7J0EI16"/>
<gene>
    <name evidence="1" type="ORF">Acr_04g0002770</name>
</gene>
<keyword evidence="2" id="KW-1185">Reference proteome</keyword>
<dbReference type="Proteomes" id="UP000585474">
    <property type="component" value="Unassembled WGS sequence"/>
</dbReference>